<organism evidence="2 3">
    <name type="scientific">Diploptera punctata</name>
    <name type="common">Pacific beetle cockroach</name>
    <dbReference type="NCBI Taxonomy" id="6984"/>
    <lineage>
        <taxon>Eukaryota</taxon>
        <taxon>Metazoa</taxon>
        <taxon>Ecdysozoa</taxon>
        <taxon>Arthropoda</taxon>
        <taxon>Hexapoda</taxon>
        <taxon>Insecta</taxon>
        <taxon>Pterygota</taxon>
        <taxon>Neoptera</taxon>
        <taxon>Polyneoptera</taxon>
        <taxon>Dictyoptera</taxon>
        <taxon>Blattodea</taxon>
        <taxon>Blaberoidea</taxon>
        <taxon>Blaberidae</taxon>
        <taxon>Diplopterinae</taxon>
        <taxon>Diploptera</taxon>
    </lineage>
</organism>
<feature type="non-terminal residue" evidence="2">
    <location>
        <position position="1"/>
    </location>
</feature>
<evidence type="ECO:0000256" key="1">
    <source>
        <dbReference type="SAM" id="Phobius"/>
    </source>
</evidence>
<comment type="caution">
    <text evidence="2">The sequence shown here is derived from an EMBL/GenBank/DDBJ whole genome shotgun (WGS) entry which is preliminary data.</text>
</comment>
<keyword evidence="3" id="KW-1185">Reference proteome</keyword>
<evidence type="ECO:0000313" key="2">
    <source>
        <dbReference type="EMBL" id="KAJ9600967.1"/>
    </source>
</evidence>
<keyword evidence="1" id="KW-1133">Transmembrane helix</keyword>
<feature type="transmembrane region" description="Helical" evidence="1">
    <location>
        <begin position="172"/>
        <end position="196"/>
    </location>
</feature>
<keyword evidence="1" id="KW-0812">Transmembrane</keyword>
<dbReference type="Proteomes" id="UP001233999">
    <property type="component" value="Unassembled WGS sequence"/>
</dbReference>
<feature type="transmembrane region" description="Helical" evidence="1">
    <location>
        <begin position="131"/>
        <end position="152"/>
    </location>
</feature>
<protein>
    <submittedName>
        <fullName evidence="2">Uncharacterized protein</fullName>
    </submittedName>
</protein>
<name>A0AAD8AKW1_DIPPU</name>
<accession>A0AAD8AKW1</accession>
<dbReference type="EMBL" id="JASPKZ010000040">
    <property type="protein sequence ID" value="KAJ9600967.1"/>
    <property type="molecule type" value="Genomic_DNA"/>
</dbReference>
<sequence>KCSRAHLFSCRSGRCNSPFCPEPKKSWYRLESCLVLSCLVLCLSLPSFIEMDSDFRETCICSRRMKFLLIIYETFDAVIFSVAFCNNRTLFSYSIEEIRFFWSSFQTVQASLPYDRSSLWANQFIDQSTRLTWKVVSLSFIFLIAIVILSYICAKMSAVLLPDTGRNYSCGFFLHCMSLRLLLLIVVLSVILPVLFRTRRLLISVKSTINSSSTRFRRFTAVDDEVYILCLCPFGIRTLIWEF</sequence>
<evidence type="ECO:0000313" key="3">
    <source>
        <dbReference type="Proteomes" id="UP001233999"/>
    </source>
</evidence>
<reference evidence="2" key="2">
    <citation type="submission" date="2023-05" db="EMBL/GenBank/DDBJ databases">
        <authorList>
            <person name="Fouks B."/>
        </authorList>
    </citation>
    <scope>NUCLEOTIDE SEQUENCE</scope>
    <source>
        <strain evidence="2">Stay&amp;Tobe</strain>
        <tissue evidence="2">Testes</tissue>
    </source>
</reference>
<proteinExistence type="predicted"/>
<reference evidence="2" key="1">
    <citation type="journal article" date="2023" name="IScience">
        <title>Live-bearing cockroach genome reveals convergent evolutionary mechanisms linked to viviparity in insects and beyond.</title>
        <authorList>
            <person name="Fouks B."/>
            <person name="Harrison M.C."/>
            <person name="Mikhailova A.A."/>
            <person name="Marchal E."/>
            <person name="English S."/>
            <person name="Carruthers M."/>
            <person name="Jennings E.C."/>
            <person name="Chiamaka E.L."/>
            <person name="Frigard R.A."/>
            <person name="Pippel M."/>
            <person name="Attardo G.M."/>
            <person name="Benoit J.B."/>
            <person name="Bornberg-Bauer E."/>
            <person name="Tobe S.S."/>
        </authorList>
    </citation>
    <scope>NUCLEOTIDE SEQUENCE</scope>
    <source>
        <strain evidence="2">Stay&amp;Tobe</strain>
    </source>
</reference>
<gene>
    <name evidence="2" type="ORF">L9F63_000914</name>
</gene>
<keyword evidence="1" id="KW-0472">Membrane</keyword>
<feature type="non-terminal residue" evidence="2">
    <location>
        <position position="243"/>
    </location>
</feature>
<dbReference type="AlphaFoldDB" id="A0AAD8AKW1"/>